<evidence type="ECO:0000313" key="5">
    <source>
        <dbReference type="EMBL" id="OKZ38300.1"/>
    </source>
</evidence>
<protein>
    <submittedName>
        <fullName evidence="5">Uncharacterized protein</fullName>
    </submittedName>
</protein>
<evidence type="ECO:0000256" key="1">
    <source>
        <dbReference type="ARBA" id="ARBA00006432"/>
    </source>
</evidence>
<evidence type="ECO:0000313" key="6">
    <source>
        <dbReference type="Proteomes" id="UP000186549"/>
    </source>
</evidence>
<comment type="similarity">
    <text evidence="1">Belongs to the ATP-dependent AMP-binding enzyme family.</text>
</comment>
<accession>A0A1Q6ICL2</accession>
<dbReference type="Gene3D" id="3.40.50.12780">
    <property type="entry name" value="N-terminal domain of ligase-like"/>
    <property type="match status" value="1"/>
</dbReference>
<sequence>MVERFLSQTSFTSQEDFIKNLKINVPENFNFGYDVVDAWAAEQPDKPALLWTNDQGECRQFTFADMKRYTDMTASYPL</sequence>
<dbReference type="GO" id="GO:0006633">
    <property type="term" value="P:fatty acid biosynthetic process"/>
    <property type="evidence" value="ECO:0007669"/>
    <property type="project" value="TreeGrafter"/>
</dbReference>
<gene>
    <name evidence="5" type="ORF">BHV79_04095</name>
</gene>
<dbReference type="GO" id="GO:0005524">
    <property type="term" value="F:ATP binding"/>
    <property type="evidence" value="ECO:0007669"/>
    <property type="project" value="UniProtKB-KW"/>
</dbReference>
<proteinExistence type="inferred from homology"/>
<evidence type="ECO:0000256" key="2">
    <source>
        <dbReference type="ARBA" id="ARBA00022598"/>
    </source>
</evidence>
<comment type="caution">
    <text evidence="5">The sequence shown here is derived from an EMBL/GenBank/DDBJ whole genome shotgun (WGS) entry which is preliminary data.</text>
</comment>
<dbReference type="Proteomes" id="UP000186549">
    <property type="component" value="Unassembled WGS sequence"/>
</dbReference>
<dbReference type="InterPro" id="IPR051087">
    <property type="entry name" value="Mitochondrial_ACSM"/>
</dbReference>
<dbReference type="GO" id="GO:0015645">
    <property type="term" value="F:fatty acid ligase activity"/>
    <property type="evidence" value="ECO:0007669"/>
    <property type="project" value="TreeGrafter"/>
</dbReference>
<dbReference type="InterPro" id="IPR042099">
    <property type="entry name" value="ANL_N_sf"/>
</dbReference>
<dbReference type="GO" id="GO:0006637">
    <property type="term" value="P:acyl-CoA metabolic process"/>
    <property type="evidence" value="ECO:0007669"/>
    <property type="project" value="TreeGrafter"/>
</dbReference>
<reference evidence="5 6" key="1">
    <citation type="journal article" date="2016" name="Nat. Biotechnol.">
        <title>Measurement of bacterial replication rates in microbial communities.</title>
        <authorList>
            <person name="Brown C.T."/>
            <person name="Olm M.R."/>
            <person name="Thomas B.C."/>
            <person name="Banfield J.F."/>
        </authorList>
    </citation>
    <scope>NUCLEOTIDE SEQUENCE [LARGE SCALE GENOMIC DNA]</scope>
    <source>
        <strain evidence="5">45_41</strain>
    </source>
</reference>
<evidence type="ECO:0000256" key="4">
    <source>
        <dbReference type="ARBA" id="ARBA00022840"/>
    </source>
</evidence>
<dbReference type="PANTHER" id="PTHR43605">
    <property type="entry name" value="ACYL-COENZYME A SYNTHETASE"/>
    <property type="match status" value="1"/>
</dbReference>
<evidence type="ECO:0000256" key="3">
    <source>
        <dbReference type="ARBA" id="ARBA00022741"/>
    </source>
</evidence>
<keyword evidence="4" id="KW-0067">ATP-binding</keyword>
<keyword evidence="3" id="KW-0547">Nucleotide-binding</keyword>
<dbReference type="PANTHER" id="PTHR43605:SF10">
    <property type="entry name" value="ACYL-COA SYNTHETASE MEDIUM CHAIN FAMILY MEMBER 3"/>
    <property type="match status" value="1"/>
</dbReference>
<organism evidence="5 6">
    <name type="scientific">Bacteroides uniformis</name>
    <dbReference type="NCBI Taxonomy" id="820"/>
    <lineage>
        <taxon>Bacteria</taxon>
        <taxon>Pseudomonadati</taxon>
        <taxon>Bacteroidota</taxon>
        <taxon>Bacteroidia</taxon>
        <taxon>Bacteroidales</taxon>
        <taxon>Bacteroidaceae</taxon>
        <taxon>Bacteroides</taxon>
    </lineage>
</organism>
<dbReference type="EMBL" id="MNQU01000079">
    <property type="protein sequence ID" value="OKZ38300.1"/>
    <property type="molecule type" value="Genomic_DNA"/>
</dbReference>
<name>A0A1Q6ICL2_BACUN</name>
<dbReference type="SUPFAM" id="SSF56801">
    <property type="entry name" value="Acetyl-CoA synthetase-like"/>
    <property type="match status" value="1"/>
</dbReference>
<dbReference type="GO" id="GO:0004321">
    <property type="term" value="F:fatty-acyl-CoA synthase activity"/>
    <property type="evidence" value="ECO:0007669"/>
    <property type="project" value="TreeGrafter"/>
</dbReference>
<dbReference type="AlphaFoldDB" id="A0A1Q6ICL2"/>
<keyword evidence="2" id="KW-0436">Ligase</keyword>